<dbReference type="Gene3D" id="2.60.120.260">
    <property type="entry name" value="Galactose-binding domain-like"/>
    <property type="match status" value="1"/>
</dbReference>
<dbReference type="Proteomes" id="UP000251889">
    <property type="component" value="Unassembled WGS sequence"/>
</dbReference>
<evidence type="ECO:0000256" key="1">
    <source>
        <dbReference type="SAM" id="Phobius"/>
    </source>
</evidence>
<accession>A0A364Y719</accession>
<evidence type="ECO:0000313" key="3">
    <source>
        <dbReference type="Proteomes" id="UP000251889"/>
    </source>
</evidence>
<reference evidence="2 3" key="1">
    <citation type="submission" date="2018-06" db="EMBL/GenBank/DDBJ databases">
        <title>Chryseolinea flavus sp. nov., a member of the phylum Bacteroidetes isolated from soil.</title>
        <authorList>
            <person name="Li Y."/>
            <person name="Wang J."/>
        </authorList>
    </citation>
    <scope>NUCLEOTIDE SEQUENCE [LARGE SCALE GENOMIC DNA]</scope>
    <source>
        <strain evidence="2 3">SDU1-6</strain>
    </source>
</reference>
<evidence type="ECO:0000313" key="2">
    <source>
        <dbReference type="EMBL" id="RAW01634.1"/>
    </source>
</evidence>
<feature type="transmembrane region" description="Helical" evidence="1">
    <location>
        <begin position="382"/>
        <end position="400"/>
    </location>
</feature>
<protein>
    <recommendedName>
        <fullName evidence="4">DUF3999 domain-containing protein</fullName>
    </recommendedName>
</protein>
<dbReference type="RefSeq" id="WP_112746374.1">
    <property type="nucleotide sequence ID" value="NZ_QMFY01000003.1"/>
</dbReference>
<proteinExistence type="predicted"/>
<keyword evidence="1" id="KW-0472">Membrane</keyword>
<dbReference type="OrthoDB" id="994644at2"/>
<evidence type="ECO:0008006" key="4">
    <source>
        <dbReference type="Google" id="ProtNLM"/>
    </source>
</evidence>
<keyword evidence="1" id="KW-1133">Transmembrane helix</keyword>
<sequence>MKRSDLLAVLFTFIGILCHAQSSYHYARQIPAPTGKGWYGINLPSEIFKHIKSDYGDIRIFKVTKKDTTEIPYIIRIREASAEVNTIPVKQLNKSTRDGKLFITFELPKGETIDHIQFNFKEKNFDEMVTLEGSHDQKEWFTLAENERIAALDKNGMQFNYNEVLVPSTNYRYLRATISGTPVTFVDASLTSTKLVTGFHHHVAHRWKATDLKTARQSVVEIKFKYEEPINFINIDIEHSADFYRNYTLEVLIDSAKTDKGIRYYYNTLTTGYITSIKSNNINFELTKARQLKLTVFNEDNAPLEIKSISASRPEVTLASQLEPNQDYYLFYGDEFGTAPAYDIVHFEKNIPDTLPTLELQDEIALKQDVVETKTPLFQNPVWLWSIMGIMILVLGFFTMKMMKNK</sequence>
<gene>
    <name evidence="2" type="ORF">DQQ10_08235</name>
</gene>
<keyword evidence="3" id="KW-1185">Reference proteome</keyword>
<dbReference type="InterPro" id="IPR025060">
    <property type="entry name" value="DUF3999"/>
</dbReference>
<dbReference type="Pfam" id="PF13163">
    <property type="entry name" value="DUF3999"/>
    <property type="match status" value="1"/>
</dbReference>
<organism evidence="2 3">
    <name type="scientific">Pseudochryseolinea flava</name>
    <dbReference type="NCBI Taxonomy" id="2059302"/>
    <lineage>
        <taxon>Bacteria</taxon>
        <taxon>Pseudomonadati</taxon>
        <taxon>Bacteroidota</taxon>
        <taxon>Cytophagia</taxon>
        <taxon>Cytophagales</taxon>
        <taxon>Fulvivirgaceae</taxon>
        <taxon>Pseudochryseolinea</taxon>
    </lineage>
</organism>
<dbReference type="EMBL" id="QMFY01000003">
    <property type="protein sequence ID" value="RAW01634.1"/>
    <property type="molecule type" value="Genomic_DNA"/>
</dbReference>
<comment type="caution">
    <text evidence="2">The sequence shown here is derived from an EMBL/GenBank/DDBJ whole genome shotgun (WGS) entry which is preliminary data.</text>
</comment>
<name>A0A364Y719_9BACT</name>
<dbReference type="AlphaFoldDB" id="A0A364Y719"/>
<keyword evidence="1" id="KW-0812">Transmembrane</keyword>